<reference evidence="3 4" key="1">
    <citation type="submission" date="2019-03" db="EMBL/GenBank/DDBJ databases">
        <authorList>
            <person name="Gaulin E."/>
            <person name="Dumas B."/>
        </authorList>
    </citation>
    <scope>NUCLEOTIDE SEQUENCE [LARGE SCALE GENOMIC DNA]</scope>
    <source>
        <strain evidence="3">CBS 568.67</strain>
    </source>
</reference>
<sequence length="348" mass="39353">MTRGFASRLTTMKPINIKLVMSKFLLSVHPDVMQVEKGSPNDIHQSIKDQNEDALKTLNAFLDIAAAGCNGELKNDDLNTREFPLTFHIPTPRKLHKKAKATDKQFVRVDGEMYTRIAHVAKLSDQLVEASEKALLHSRHVDLAAVYWRKYTNSVLKSLYVQAGIPVISGYPNGELLPWDEETERQADEASIFESTISFEKKFKAMLTRERDIVFPLTTGYEEDVSKHHVLLSLLRRTHADSLPPDQRTAAFNWIGAVLLRNFMELRMANPVWNRVVIILSDVHGTRDVIQDDRSIALVVGFTTDVDPLVDFMHDAVATLEATLDAAAPRPTTTKKKRRLAAKPKRLY</sequence>
<evidence type="ECO:0000313" key="3">
    <source>
        <dbReference type="EMBL" id="VFT90562.1"/>
    </source>
</evidence>
<organism evidence="3 4">
    <name type="scientific">Aphanomyces stellatus</name>
    <dbReference type="NCBI Taxonomy" id="120398"/>
    <lineage>
        <taxon>Eukaryota</taxon>
        <taxon>Sar</taxon>
        <taxon>Stramenopiles</taxon>
        <taxon>Oomycota</taxon>
        <taxon>Saprolegniomycetes</taxon>
        <taxon>Saprolegniales</taxon>
        <taxon>Verrucalvaceae</taxon>
        <taxon>Aphanomyces</taxon>
    </lineage>
</organism>
<gene>
    <name evidence="3" type="primary">Aste57867_13729</name>
    <name evidence="2" type="ORF">As57867_013679</name>
    <name evidence="3" type="ORF">ASTE57867_13729</name>
</gene>
<dbReference type="AlphaFoldDB" id="A0A485KZL1"/>
<keyword evidence="4" id="KW-1185">Reference proteome</keyword>
<proteinExistence type="predicted"/>
<protein>
    <submittedName>
        <fullName evidence="3">Aste57867_13729 protein</fullName>
    </submittedName>
</protein>
<evidence type="ECO:0000313" key="4">
    <source>
        <dbReference type="Proteomes" id="UP000332933"/>
    </source>
</evidence>
<dbReference type="EMBL" id="VJMH01005479">
    <property type="protein sequence ID" value="KAF0695441.1"/>
    <property type="molecule type" value="Genomic_DNA"/>
</dbReference>
<dbReference type="EMBL" id="CAADRA010005500">
    <property type="protein sequence ID" value="VFT90562.1"/>
    <property type="molecule type" value="Genomic_DNA"/>
</dbReference>
<evidence type="ECO:0000313" key="2">
    <source>
        <dbReference type="EMBL" id="KAF0695441.1"/>
    </source>
</evidence>
<reference evidence="2" key="2">
    <citation type="submission" date="2019-06" db="EMBL/GenBank/DDBJ databases">
        <title>Genomics analysis of Aphanomyces spp. identifies a new class of oomycete effector associated with host adaptation.</title>
        <authorList>
            <person name="Gaulin E."/>
        </authorList>
    </citation>
    <scope>NUCLEOTIDE SEQUENCE</scope>
    <source>
        <strain evidence="2">CBS 578.67</strain>
    </source>
</reference>
<feature type="compositionally biased region" description="Basic residues" evidence="1">
    <location>
        <begin position="333"/>
        <end position="348"/>
    </location>
</feature>
<dbReference type="Proteomes" id="UP000332933">
    <property type="component" value="Unassembled WGS sequence"/>
</dbReference>
<accession>A0A485KZL1</accession>
<name>A0A485KZL1_9STRA</name>
<feature type="region of interest" description="Disordered" evidence="1">
    <location>
        <begin position="328"/>
        <end position="348"/>
    </location>
</feature>
<dbReference type="OrthoDB" id="71120at2759"/>
<evidence type="ECO:0000256" key="1">
    <source>
        <dbReference type="SAM" id="MobiDB-lite"/>
    </source>
</evidence>